<proteinExistence type="predicted"/>
<dbReference type="Proteomes" id="UP000016480">
    <property type="component" value="Unassembled WGS sequence"/>
</dbReference>
<gene>
    <name evidence="1" type="ORF">PRUB_a3445</name>
</gene>
<organism evidence="1 2">
    <name type="scientific">Pseudoalteromonas rubra</name>
    <dbReference type="NCBI Taxonomy" id="43658"/>
    <lineage>
        <taxon>Bacteria</taxon>
        <taxon>Pseudomonadati</taxon>
        <taxon>Pseudomonadota</taxon>
        <taxon>Gammaproteobacteria</taxon>
        <taxon>Alteromonadales</taxon>
        <taxon>Pseudoalteromonadaceae</taxon>
        <taxon>Pseudoalteromonas</taxon>
    </lineage>
</organism>
<dbReference type="AlphaFoldDB" id="A0A8T0C324"/>
<evidence type="ECO:0000313" key="2">
    <source>
        <dbReference type="Proteomes" id="UP000016480"/>
    </source>
</evidence>
<name>A0A8T0C324_9GAMM</name>
<evidence type="ECO:0000313" key="1">
    <source>
        <dbReference type="EMBL" id="KAF7783622.1"/>
    </source>
</evidence>
<reference evidence="1 2" key="1">
    <citation type="journal article" date="2012" name="J. Bacteriol.">
        <title>Genome sequence of the cycloprodigiosin-producing bacterial strain Pseudoalteromonas rubra ATCC 29570(T).</title>
        <authorList>
            <person name="Xie B.B."/>
            <person name="Shu Y.L."/>
            <person name="Qin Q.L."/>
            <person name="Rong J.C."/>
            <person name="Zhang X.Y."/>
            <person name="Chen X.L."/>
            <person name="Zhou B.C."/>
            <person name="Zhang Y.Z."/>
        </authorList>
    </citation>
    <scope>NUCLEOTIDE SEQUENCE [LARGE SCALE GENOMIC DNA]</scope>
    <source>
        <strain evidence="1 2">DSM 6842</strain>
    </source>
</reference>
<sequence length="41" mass="4483">MLTDTKIPAWYNLPSIFLAAPLPSVRSFGSPAASYVESERV</sequence>
<dbReference type="EMBL" id="AHCD03000043">
    <property type="protein sequence ID" value="KAF7783622.1"/>
    <property type="molecule type" value="Genomic_DNA"/>
</dbReference>
<protein>
    <submittedName>
        <fullName evidence="1">Uncharacterized protein</fullName>
    </submittedName>
</protein>
<accession>A0A8T0C324</accession>
<comment type="caution">
    <text evidence="1">The sequence shown here is derived from an EMBL/GenBank/DDBJ whole genome shotgun (WGS) entry which is preliminary data.</text>
</comment>